<dbReference type="HOGENOM" id="CLU_061628_0_0_1"/>
<accession>A0A095C920</accession>
<dbReference type="GO" id="GO:0008757">
    <property type="term" value="F:S-adenosylmethionine-dependent methyltransferase activity"/>
    <property type="evidence" value="ECO:0007669"/>
    <property type="project" value="UniProtKB-ARBA"/>
</dbReference>
<sequence>MTSPSRSPSPTVPQCPNGLFHFPSDSVLVTDADEDVMEIYMYLATMSDNTDKQDVGKSSEGLGYLNMTQSILELQLDLTSPLKQPVEEIESYHQRKDAKSRGKRGKKKDVEENKGMQSVDVRLQQDLTALKGRKGDTGSVLWRSSLYLARHILSQYYHPSTHVTSLLDPLLLKSCRILELGCGTGLLAVLLSRICGQYTASDRLENLKLVQRNIELNGLTVGHNKADSLASPQKSVRLEEIDWVQVSEDYKKRNSRLESKRNHEEYDLVLAVDCIYNEALVPPLVDTFARYCPVGGRTMVWVVVELRSAEVMTTFLDSWLQDPSGPWTIVRLGENAMGDWEGKRPRWAGWVGWR</sequence>
<dbReference type="KEGG" id="cdeu:CNBG_1987"/>
<dbReference type="EMBL" id="CP025763">
    <property type="protein sequence ID" value="KGB76149.1"/>
    <property type="molecule type" value="Genomic_DNA"/>
</dbReference>
<dbReference type="GeneID" id="88178367"/>
<name>A0A095C920_CRYD2</name>
<organism evidence="2 3">
    <name type="scientific">Cryptococcus deuterogattii (strain R265)</name>
    <name type="common">Cryptococcus gattii VGII (strain R265)</name>
    <dbReference type="NCBI Taxonomy" id="294750"/>
    <lineage>
        <taxon>Eukaryota</taxon>
        <taxon>Fungi</taxon>
        <taxon>Dikarya</taxon>
        <taxon>Basidiomycota</taxon>
        <taxon>Agaricomycotina</taxon>
        <taxon>Tremellomycetes</taxon>
        <taxon>Tremellales</taxon>
        <taxon>Cryptococcaceae</taxon>
        <taxon>Cryptococcus</taxon>
        <taxon>Cryptococcus gattii species complex</taxon>
    </lineage>
</organism>
<gene>
    <name evidence="2" type="ORF">CNBG_1987</name>
</gene>
<dbReference type="GO" id="GO:0005829">
    <property type="term" value="C:cytosol"/>
    <property type="evidence" value="ECO:0007669"/>
    <property type="project" value="TreeGrafter"/>
</dbReference>
<dbReference type="Gene3D" id="3.40.50.150">
    <property type="entry name" value="Vaccinia Virus protein VP39"/>
    <property type="match status" value="1"/>
</dbReference>
<evidence type="ECO:0000313" key="2">
    <source>
        <dbReference type="EMBL" id="KGB76149.1"/>
    </source>
</evidence>
<dbReference type="RefSeq" id="XP_062882048.1">
    <property type="nucleotide sequence ID" value="XM_063026093.1"/>
</dbReference>
<feature type="region of interest" description="Disordered" evidence="1">
    <location>
        <begin position="87"/>
        <end position="115"/>
    </location>
</feature>
<protein>
    <submittedName>
        <fullName evidence="2">Uncharacterized protein</fullName>
    </submittedName>
</protein>
<reference evidence="2 3" key="1">
    <citation type="journal article" date="2011" name="MBio">
        <title>Genome variation in Cryptococcus gattii, an emerging pathogen of immunocompetent hosts.</title>
        <authorList>
            <person name="D'Souza C.A."/>
            <person name="Kronstad J.W."/>
            <person name="Taylor G."/>
            <person name="Warren R."/>
            <person name="Yuen M."/>
            <person name="Hu G."/>
            <person name="Jung W.H."/>
            <person name="Sham A."/>
            <person name="Kidd S.E."/>
            <person name="Tangen K."/>
            <person name="Lee N."/>
            <person name="Zeilmaker T."/>
            <person name="Sawkins J."/>
            <person name="McVicker G."/>
            <person name="Shah S."/>
            <person name="Gnerre S."/>
            <person name="Griggs A."/>
            <person name="Zeng Q."/>
            <person name="Bartlett K."/>
            <person name="Li W."/>
            <person name="Wang X."/>
            <person name="Heitman J."/>
            <person name="Stajich J.E."/>
            <person name="Fraser J.A."/>
            <person name="Meyer W."/>
            <person name="Carter D."/>
            <person name="Schein J."/>
            <person name="Krzywinski M."/>
            <person name="Kwon-Chung K.J."/>
            <person name="Varma A."/>
            <person name="Wang J."/>
            <person name="Brunham R."/>
            <person name="Fyfe M."/>
            <person name="Ouellette B.F."/>
            <person name="Siddiqui A."/>
            <person name="Marra M."/>
            <person name="Jones S."/>
            <person name="Holt R."/>
            <person name="Birren B.W."/>
            <person name="Galagan J.E."/>
            <person name="Cuomo C.A."/>
        </authorList>
    </citation>
    <scope>NUCLEOTIDE SEQUENCE [LARGE SCALE GENOMIC DNA]</scope>
    <source>
        <strain evidence="2 3">R265</strain>
    </source>
</reference>
<dbReference type="PANTHER" id="PTHR14614:SF109">
    <property type="entry name" value="RIBOSOMAL LYSINE N-METHYLTRANSFERASE 5"/>
    <property type="match status" value="1"/>
</dbReference>
<dbReference type="Pfam" id="PF10294">
    <property type="entry name" value="Methyltransf_16"/>
    <property type="match status" value="1"/>
</dbReference>
<keyword evidence="3" id="KW-1185">Reference proteome</keyword>
<reference evidence="2 3" key="2">
    <citation type="journal article" date="2018" name="Proc. Natl. Acad. Sci.">
        <title>RNAi is a critical determinant of centromere evolution in closely related fungi.</title>
        <authorList>
            <person name="Yadav V."/>
            <person name="Sun S."/>
            <person name="Billmyre R.B."/>
            <person name="Thimmappa B.C."/>
            <person name="Shea T."/>
            <person name="Lintner R."/>
            <person name="Bakkeren G."/>
            <person name="Cuomo C.A."/>
            <person name="Heitman J."/>
            <person name="Sanyal K."/>
        </authorList>
    </citation>
    <scope>NUCLEOTIDE SEQUENCE [LARGE SCALE GENOMIC DNA]</scope>
    <source>
        <strain evidence="2 3">R265</strain>
    </source>
</reference>
<dbReference type="InterPro" id="IPR029063">
    <property type="entry name" value="SAM-dependent_MTases_sf"/>
</dbReference>
<dbReference type="SUPFAM" id="SSF53335">
    <property type="entry name" value="S-adenosyl-L-methionine-dependent methyltransferases"/>
    <property type="match status" value="1"/>
</dbReference>
<dbReference type="STRING" id="294750.A0A095C920"/>
<dbReference type="InterPro" id="IPR019410">
    <property type="entry name" value="Methyltransf_16"/>
</dbReference>
<dbReference type="Proteomes" id="UP000029445">
    <property type="component" value="Chromosome 5"/>
</dbReference>
<evidence type="ECO:0000256" key="1">
    <source>
        <dbReference type="SAM" id="MobiDB-lite"/>
    </source>
</evidence>
<evidence type="ECO:0000313" key="3">
    <source>
        <dbReference type="Proteomes" id="UP000029445"/>
    </source>
</evidence>
<proteinExistence type="predicted"/>
<dbReference type="AlphaFoldDB" id="A0A095C920"/>
<dbReference type="CDD" id="cd02440">
    <property type="entry name" value="AdoMet_MTases"/>
    <property type="match status" value="1"/>
</dbReference>
<dbReference type="OMA" id="WHASVDF"/>
<dbReference type="GO" id="GO:0032991">
    <property type="term" value="C:protein-containing complex"/>
    <property type="evidence" value="ECO:0007669"/>
    <property type="project" value="TreeGrafter"/>
</dbReference>
<dbReference type="VEuPathDB" id="FungiDB:CNBG_1987"/>
<dbReference type="PANTHER" id="PTHR14614">
    <property type="entry name" value="HEPATOCELLULAR CARCINOMA-ASSOCIATED ANTIGEN"/>
    <property type="match status" value="1"/>
</dbReference>
<dbReference type="OrthoDB" id="2529286at2759"/>
<feature type="compositionally biased region" description="Basic and acidic residues" evidence="1">
    <location>
        <begin position="90"/>
        <end position="100"/>
    </location>
</feature>